<keyword evidence="4 6" id="KW-1133">Transmembrane helix</keyword>
<dbReference type="InterPro" id="IPR047199">
    <property type="entry name" value="CorA-like"/>
</dbReference>
<dbReference type="SUPFAM" id="SSF143865">
    <property type="entry name" value="CorA soluble domain-like"/>
    <property type="match status" value="1"/>
</dbReference>
<dbReference type="InterPro" id="IPR045863">
    <property type="entry name" value="CorA_TM1_TM2"/>
</dbReference>
<evidence type="ECO:0000256" key="4">
    <source>
        <dbReference type="ARBA" id="ARBA00022989"/>
    </source>
</evidence>
<dbReference type="Gene3D" id="3.30.460.20">
    <property type="entry name" value="CorA soluble domain-like"/>
    <property type="match status" value="1"/>
</dbReference>
<evidence type="ECO:0000256" key="3">
    <source>
        <dbReference type="ARBA" id="ARBA00022692"/>
    </source>
</evidence>
<feature type="transmembrane region" description="Helical" evidence="6">
    <location>
        <begin position="284"/>
        <end position="305"/>
    </location>
</feature>
<comment type="similarity">
    <text evidence="2">Belongs to the CorA metal ion transporter (MIT) (TC 1.A.35) family.</text>
</comment>
<keyword evidence="3 6" id="KW-0812">Transmembrane</keyword>
<dbReference type="RefSeq" id="WP_126111722.1">
    <property type="nucleotide sequence ID" value="NZ_CP034465.1"/>
</dbReference>
<dbReference type="InterPro" id="IPR002523">
    <property type="entry name" value="MgTranspt_CorA/ZnTranspt_ZntB"/>
</dbReference>
<dbReference type="Proteomes" id="UP000273326">
    <property type="component" value="Chromosome"/>
</dbReference>
<dbReference type="KEGG" id="jeh:EJN90_12420"/>
<dbReference type="SUPFAM" id="SSF144083">
    <property type="entry name" value="Magnesium transport protein CorA, transmembrane region"/>
    <property type="match status" value="1"/>
</dbReference>
<dbReference type="CDD" id="cd12827">
    <property type="entry name" value="EcCorA_ZntB-like_u2"/>
    <property type="match status" value="1"/>
</dbReference>
<keyword evidence="5 6" id="KW-0472">Membrane</keyword>
<name>A0A3Q9BLX0_9LACT</name>
<evidence type="ECO:0000256" key="1">
    <source>
        <dbReference type="ARBA" id="ARBA00004141"/>
    </source>
</evidence>
<proteinExistence type="inferred from homology"/>
<sequence length="311" mass="36413">MKAFRLENQAYVSTDSIEEAELVLCEDPSQEEIDYLHNQYDIPLDFITDGLNRYMVPRKENYETDNHELIQLLLFLYPLVKIDEADRLEYQTLPLSIIILNGKMIMVYPKELPFLERTINQNNQSEESLFLLQILWQLTNEYVKAITRIDDVIENMEQNLVNSTKNEAFYKMISINKTLVYFETGITKNHEIIDQVYKKQQGVTEKLNNELLHDIRILSNQARVMRRESDEMISHLSEVFSSVISNNLNNIMKFLTSLTIVMTIPTIIGSYWGMNVSLPFEKNLFAFALLVFASIIIGILTVFWLKKKDYL</sequence>
<dbReference type="OrthoDB" id="9803416at2"/>
<dbReference type="AlphaFoldDB" id="A0A3Q9BLX0"/>
<organism evidence="7 8">
    <name type="scientific">Jeotgalibaca ciconiae</name>
    <dbReference type="NCBI Taxonomy" id="2496265"/>
    <lineage>
        <taxon>Bacteria</taxon>
        <taxon>Bacillati</taxon>
        <taxon>Bacillota</taxon>
        <taxon>Bacilli</taxon>
        <taxon>Lactobacillales</taxon>
        <taxon>Carnobacteriaceae</taxon>
        <taxon>Jeotgalibaca</taxon>
    </lineage>
</organism>
<keyword evidence="8" id="KW-1185">Reference proteome</keyword>
<evidence type="ECO:0000256" key="6">
    <source>
        <dbReference type="SAM" id="Phobius"/>
    </source>
</evidence>
<dbReference type="GO" id="GO:0046873">
    <property type="term" value="F:metal ion transmembrane transporter activity"/>
    <property type="evidence" value="ECO:0007669"/>
    <property type="project" value="InterPro"/>
</dbReference>
<dbReference type="PANTHER" id="PTHR47891">
    <property type="entry name" value="TRANSPORTER-RELATED"/>
    <property type="match status" value="1"/>
</dbReference>
<dbReference type="PANTHER" id="PTHR47891:SF2">
    <property type="entry name" value="MAGNESIUM AND COBALT TRANSPORTER"/>
    <property type="match status" value="1"/>
</dbReference>
<dbReference type="GO" id="GO:0016020">
    <property type="term" value="C:membrane"/>
    <property type="evidence" value="ECO:0007669"/>
    <property type="project" value="UniProtKB-SubCell"/>
</dbReference>
<protein>
    <submittedName>
        <fullName evidence="7">Magnesium transporter CorA family protein</fullName>
    </submittedName>
</protein>
<evidence type="ECO:0000256" key="5">
    <source>
        <dbReference type="ARBA" id="ARBA00023136"/>
    </source>
</evidence>
<accession>A0A3Q9BLX0</accession>
<dbReference type="Pfam" id="PF01544">
    <property type="entry name" value="CorA"/>
    <property type="match status" value="1"/>
</dbReference>
<comment type="subcellular location">
    <subcellularLocation>
        <location evidence="1">Membrane</location>
        <topology evidence="1">Multi-pass membrane protein</topology>
    </subcellularLocation>
</comment>
<evidence type="ECO:0000313" key="7">
    <source>
        <dbReference type="EMBL" id="AZP05383.1"/>
    </source>
</evidence>
<dbReference type="Gene3D" id="1.20.58.340">
    <property type="entry name" value="Magnesium transport protein CorA, transmembrane region"/>
    <property type="match status" value="2"/>
</dbReference>
<gene>
    <name evidence="7" type="ORF">EJN90_12420</name>
</gene>
<evidence type="ECO:0000256" key="2">
    <source>
        <dbReference type="ARBA" id="ARBA00009765"/>
    </source>
</evidence>
<dbReference type="EMBL" id="CP034465">
    <property type="protein sequence ID" value="AZP05383.1"/>
    <property type="molecule type" value="Genomic_DNA"/>
</dbReference>
<feature type="transmembrane region" description="Helical" evidence="6">
    <location>
        <begin position="254"/>
        <end position="272"/>
    </location>
</feature>
<reference evidence="8" key="1">
    <citation type="submission" date="2018-12" db="EMBL/GenBank/DDBJ databases">
        <title>Complete genome sequencing of Jeotgalibaca sp. H21T32.</title>
        <authorList>
            <person name="Bae J.-W."/>
            <person name="Lee S.-Y."/>
        </authorList>
    </citation>
    <scope>NUCLEOTIDE SEQUENCE [LARGE SCALE GENOMIC DNA]</scope>
    <source>
        <strain evidence="8">H21T32</strain>
    </source>
</reference>
<dbReference type="InterPro" id="IPR045861">
    <property type="entry name" value="CorA_cytoplasmic_dom"/>
</dbReference>
<evidence type="ECO:0000313" key="8">
    <source>
        <dbReference type="Proteomes" id="UP000273326"/>
    </source>
</evidence>